<evidence type="ECO:0000313" key="2">
    <source>
        <dbReference type="Proteomes" id="UP000035425"/>
    </source>
</evidence>
<evidence type="ECO:0000313" key="1">
    <source>
        <dbReference type="EMBL" id="KLL10686.1"/>
    </source>
</evidence>
<dbReference type="Proteomes" id="UP000035425">
    <property type="component" value="Unassembled WGS sequence"/>
</dbReference>
<dbReference type="EMBL" id="JWIO01000027">
    <property type="protein sequence ID" value="KLL10686.1"/>
    <property type="molecule type" value="Genomic_DNA"/>
</dbReference>
<comment type="caution">
    <text evidence="1">The sequence shown here is derived from an EMBL/GenBank/DDBJ whole genome shotgun (WGS) entry which is preliminary data.</text>
</comment>
<reference evidence="1 2" key="1">
    <citation type="submission" date="2014-12" db="EMBL/GenBank/DDBJ databases">
        <title>Frankia sp. BMG5.1 draft genome.</title>
        <authorList>
            <person name="Gtari M."/>
            <person name="Ghodhbane-Gtari F."/>
            <person name="Nouioui I."/>
            <person name="Ktari A."/>
            <person name="Hezbri K."/>
            <person name="Mimouni W."/>
            <person name="Sbissi I."/>
            <person name="Ayari A."/>
            <person name="Yamanaka T."/>
            <person name="Normand P."/>
            <person name="Tisa L.S."/>
            <person name="Boudabous A."/>
        </authorList>
    </citation>
    <scope>NUCLEOTIDE SEQUENCE [LARGE SCALE GENOMIC DNA]</scope>
    <source>
        <strain evidence="1 2">BMG5.1</strain>
    </source>
</reference>
<evidence type="ECO:0008006" key="3">
    <source>
        <dbReference type="Google" id="ProtNLM"/>
    </source>
</evidence>
<sequence>MRAWHKPVRYLLVDAYPIYQSALAIRADKLAASRACLAALAPLFQRAQRDYITGPGPTNQFLDKSVSLS</sequence>
<keyword evidence="2" id="KW-1185">Reference proteome</keyword>
<proteinExistence type="predicted"/>
<protein>
    <recommendedName>
        <fullName evidence="3">Transposase</fullName>
    </recommendedName>
</protein>
<accession>A0ABR5F1U5</accession>
<organism evidence="1 2">
    <name type="scientific">Protofrankia coriariae</name>
    <dbReference type="NCBI Taxonomy" id="1562887"/>
    <lineage>
        <taxon>Bacteria</taxon>
        <taxon>Bacillati</taxon>
        <taxon>Actinomycetota</taxon>
        <taxon>Actinomycetes</taxon>
        <taxon>Frankiales</taxon>
        <taxon>Frankiaceae</taxon>
        <taxon>Protofrankia</taxon>
    </lineage>
</organism>
<name>A0ABR5F1U5_9ACTN</name>
<gene>
    <name evidence="1" type="ORF">FrCorBMG51_16030</name>
</gene>